<sequence>GKPDEALTQRIDSLQFVRGIRELDLEESVTDRTLHLKREVAVLGSRLKFFRQISVAGKRMETMVLNLEPICELQNVL</sequence>
<feature type="non-terminal residue" evidence="1">
    <location>
        <position position="1"/>
    </location>
</feature>
<comment type="caution">
    <text evidence="1">The sequence shown here is derived from an EMBL/GenBank/DDBJ whole genome shotgun (WGS) entry which is preliminary data.</text>
</comment>
<proteinExistence type="predicted"/>
<reference evidence="1" key="1">
    <citation type="submission" date="2023-10" db="EMBL/GenBank/DDBJ databases">
        <title>Genome assembly of Pristionchus species.</title>
        <authorList>
            <person name="Yoshida K."/>
            <person name="Sommer R.J."/>
        </authorList>
    </citation>
    <scope>NUCLEOTIDE SEQUENCE</scope>
    <source>
        <strain evidence="1">RS0144</strain>
    </source>
</reference>
<accession>A0AAV5TTP6</accession>
<protein>
    <recommendedName>
        <fullName evidence="3">V-type proton ATPase subunit a</fullName>
    </recommendedName>
</protein>
<organism evidence="1 2">
    <name type="scientific">Pristionchus entomophagus</name>
    <dbReference type="NCBI Taxonomy" id="358040"/>
    <lineage>
        <taxon>Eukaryota</taxon>
        <taxon>Metazoa</taxon>
        <taxon>Ecdysozoa</taxon>
        <taxon>Nematoda</taxon>
        <taxon>Chromadorea</taxon>
        <taxon>Rhabditida</taxon>
        <taxon>Rhabditina</taxon>
        <taxon>Diplogasteromorpha</taxon>
        <taxon>Diplogasteroidea</taxon>
        <taxon>Neodiplogasteridae</taxon>
        <taxon>Pristionchus</taxon>
    </lineage>
</organism>
<dbReference type="AlphaFoldDB" id="A0AAV5TTP6"/>
<evidence type="ECO:0000313" key="1">
    <source>
        <dbReference type="EMBL" id="GMS97597.1"/>
    </source>
</evidence>
<evidence type="ECO:0000313" key="2">
    <source>
        <dbReference type="Proteomes" id="UP001432027"/>
    </source>
</evidence>
<gene>
    <name evidence="1" type="ORF">PENTCL1PPCAC_19772</name>
</gene>
<dbReference type="Proteomes" id="UP001432027">
    <property type="component" value="Unassembled WGS sequence"/>
</dbReference>
<name>A0AAV5TTP6_9BILA</name>
<keyword evidence="2" id="KW-1185">Reference proteome</keyword>
<evidence type="ECO:0008006" key="3">
    <source>
        <dbReference type="Google" id="ProtNLM"/>
    </source>
</evidence>
<dbReference type="EMBL" id="BTSX01000004">
    <property type="protein sequence ID" value="GMS97597.1"/>
    <property type="molecule type" value="Genomic_DNA"/>
</dbReference>
<feature type="non-terminal residue" evidence="1">
    <location>
        <position position="77"/>
    </location>
</feature>